<evidence type="ECO:0000259" key="3">
    <source>
        <dbReference type="Pfam" id="PF03915"/>
    </source>
</evidence>
<sequence length="1525" mass="172789">MYLSIRLHNFEKKELAKKVPMKKFSKININQKNYFNSKQDFNNLQSILRINNKTNTEAVWIKKNLDENIEINSSPLSENSKEFDSFLSKKSFYLDDTFSNLFDSSKDEHFTIMKKSKQHQHSTNLIQDKQNSRSSSLVINNNKSKLNKKVDFLDIKLNNCLTSKNKKITENNSLPSSSQSSPKSTLSNQNTNEDSFVDSNLSSSSSDVQSNKGSNQKITALTSNSSTSSGVGSSNVSSASSTTSETASTENLVNNKCKIAPKAIISDDGDIEIETPLANNLTKSERIPNPNRLSMRIIDPNGNHHDQNKYNNVYYVNAKNTTLLNNRYSQQISKHSVYNQHFLSKSQIQQNQLAAAAAAAAAMDKEKQRDALIEYVKSQQLQEHLQREKNNNNNNKNEIPNEFIKNLKKQVGPEISSTIKNERLSAINGTNLHPLNNINYQQTFVKTPARRDSCLDQSTISNDVKPQVVEYGSLKPNKSKKKSKQIENEIDNKSNRKNNVSYFNSGYFTTGRLSKKKSPEALGLCYLIYGPETKRTLLPSQVTGIDTVKALFVRAFADKLTMNYLDDEQSVKIYIKDQAKDLFYQVDDISDIKDKCVLKLVEITKPNNSTSSQPSNTLVQKSNQQAYNNYETSQPSKNMTQSQYCYSSLSDHQSIPAQYEAKRSETVSLNPRSLSEPRNQIKKASQTTQPNTQQVYQNPIYNQQSKQEYFLTNQDLINQTINSTVETYDNLDVQTSHNSRIESKYPNNQQINYYDRYNRSLNPIYNSMRVGSRDVRSVDRDVLYSHHKAPSTPRKISLDLQSPQLSRQSTLNDSTFTDSPSKLKNTFDADATEGDTISLPSSISIRGFKNFQNEKNLDLTDYDVECDDDDKTVNEEHFEVENFEESRLKIKMMQRQLETLTNLVHQALVNKDLNKLEDIAQTAKFNQHKFSRTNLYSNKPGINHINEKAKQLKNDLITIKKMHENFNSYIGESFKEFVKQINERLKTLSPNEQVASLKLDNLINKYNSDFSKIENELCDLETVVDDLRENILKHKFKVSIDDVECYALALSQLSKQLVNLKTSFSSIKDHFKQQNSINTENRFVYTESCKLDSIIKRCKRITGILIILKKLAISPPTEINKKQHQPPGLPPVPKPKSSSQDFINDIQSIKPDHEQRKLAIEVDNAFNQLMSEISMIAHDLIPKNKIYKNCLTIESFNIDSESDSLETDSLMSLHETKRESEATMRKRSKFRAQKNQLKEDRENLANSSSSSSNSSFGSIPSSPTYHSSTSSPLPMISSHMNGINIQTMPIPLAVPLNSQYLQNKSFLETVHEEEPNSTIDLANQRAKLDIPGSCDEEISNSVENQLYEQLSQFKPIKKNYKTSASICLINTEPNENSDNVSNVSTSMVIMPNNEINNTCSKLNVRFNENGQAKTVKSKIRTNGSMQRVNMTKNENTEYLSGNSTNSISSQVNEKYCDDKISNSSTELNSNGNKTMSISTILVPRRNADNLKNHLMSTSITLGSPLSPAPSCSSTPRRVSLSVTDL</sequence>
<feature type="compositionally biased region" description="Basic and acidic residues" evidence="2">
    <location>
        <begin position="484"/>
        <end position="493"/>
    </location>
</feature>
<evidence type="ECO:0000313" key="5">
    <source>
        <dbReference type="Proteomes" id="UP000663879"/>
    </source>
</evidence>
<feature type="compositionally biased region" description="Basic and acidic residues" evidence="2">
    <location>
        <begin position="1214"/>
        <end position="1224"/>
    </location>
</feature>
<feature type="region of interest" description="Disordered" evidence="2">
    <location>
        <begin position="1118"/>
        <end position="1141"/>
    </location>
</feature>
<dbReference type="PANTHER" id="PTHR22741:SF10">
    <property type="entry name" value="COILED-COIL DOMAIN-CONTAINING PROTEIN CG32809"/>
    <property type="match status" value="1"/>
</dbReference>
<feature type="compositionally biased region" description="Low complexity" evidence="2">
    <location>
        <begin position="172"/>
        <end position="189"/>
    </location>
</feature>
<feature type="compositionally biased region" description="Polar residues" evidence="2">
    <location>
        <begin position="121"/>
        <end position="137"/>
    </location>
</feature>
<dbReference type="EMBL" id="CAJNOC010000091">
    <property type="protein sequence ID" value="CAF0714146.1"/>
    <property type="molecule type" value="Genomic_DNA"/>
</dbReference>
<feature type="compositionally biased region" description="Low complexity" evidence="2">
    <location>
        <begin position="1247"/>
        <end position="1273"/>
    </location>
</feature>
<dbReference type="InterPro" id="IPR051825">
    <property type="entry name" value="SRCIN1"/>
</dbReference>
<feature type="region of interest" description="Disordered" evidence="2">
    <location>
        <begin position="168"/>
        <end position="249"/>
    </location>
</feature>
<feature type="domain" description="Actin interacting protein 3-like C-terminal" evidence="3">
    <location>
        <begin position="881"/>
        <end position="1164"/>
    </location>
</feature>
<dbReference type="Gene3D" id="1.20.58.1540">
    <property type="entry name" value="Actin interacting protein 3, C-terminal domain"/>
    <property type="match status" value="1"/>
</dbReference>
<proteinExistence type="predicted"/>
<feature type="region of interest" description="Disordered" evidence="2">
    <location>
        <begin position="471"/>
        <end position="493"/>
    </location>
</feature>
<name>A0A813M123_9BILA</name>
<organism evidence="4 5">
    <name type="scientific">Brachionus calyciflorus</name>
    <dbReference type="NCBI Taxonomy" id="104777"/>
    <lineage>
        <taxon>Eukaryota</taxon>
        <taxon>Metazoa</taxon>
        <taxon>Spiralia</taxon>
        <taxon>Gnathifera</taxon>
        <taxon>Rotifera</taxon>
        <taxon>Eurotatoria</taxon>
        <taxon>Monogononta</taxon>
        <taxon>Pseudotrocha</taxon>
        <taxon>Ploima</taxon>
        <taxon>Brachionidae</taxon>
        <taxon>Brachionus</taxon>
    </lineage>
</organism>
<keyword evidence="1" id="KW-0175">Coiled coil</keyword>
<dbReference type="OrthoDB" id="6022652at2759"/>
<feature type="region of interest" description="Disordered" evidence="2">
    <location>
        <begin position="114"/>
        <end position="137"/>
    </location>
</feature>
<feature type="domain" description="Actin interacting protein 3-like C-terminal" evidence="3">
    <location>
        <begin position="526"/>
        <end position="715"/>
    </location>
</feature>
<protein>
    <recommendedName>
        <fullName evidence="3">Actin interacting protein 3-like C-terminal domain-containing protein</fullName>
    </recommendedName>
</protein>
<feature type="region of interest" description="Disordered" evidence="2">
    <location>
        <begin position="1214"/>
        <end position="1273"/>
    </location>
</feature>
<accession>A0A813M123</accession>
<feature type="region of interest" description="Disordered" evidence="2">
    <location>
        <begin position="659"/>
        <end position="694"/>
    </location>
</feature>
<evidence type="ECO:0000256" key="2">
    <source>
        <dbReference type="SAM" id="MobiDB-lite"/>
    </source>
</evidence>
<evidence type="ECO:0000256" key="1">
    <source>
        <dbReference type="ARBA" id="ARBA00023054"/>
    </source>
</evidence>
<dbReference type="GO" id="GO:0005737">
    <property type="term" value="C:cytoplasm"/>
    <property type="evidence" value="ECO:0007669"/>
    <property type="project" value="TreeGrafter"/>
</dbReference>
<dbReference type="Proteomes" id="UP000663879">
    <property type="component" value="Unassembled WGS sequence"/>
</dbReference>
<keyword evidence="5" id="KW-1185">Reference proteome</keyword>
<dbReference type="InterPro" id="IPR022782">
    <property type="entry name" value="AIP3-like_C"/>
</dbReference>
<reference evidence="4" key="1">
    <citation type="submission" date="2021-02" db="EMBL/GenBank/DDBJ databases">
        <authorList>
            <person name="Nowell W R."/>
        </authorList>
    </citation>
    <scope>NUCLEOTIDE SEQUENCE</scope>
    <source>
        <strain evidence="4">Ploen Becks lab</strain>
    </source>
</reference>
<feature type="compositionally biased region" description="Low complexity" evidence="2">
    <location>
        <begin position="197"/>
        <end position="215"/>
    </location>
</feature>
<dbReference type="PANTHER" id="PTHR22741">
    <property type="entry name" value="P140CAP/SNIP-RELATED"/>
    <property type="match status" value="1"/>
</dbReference>
<feature type="region of interest" description="Disordered" evidence="2">
    <location>
        <begin position="1502"/>
        <end position="1525"/>
    </location>
</feature>
<evidence type="ECO:0000313" key="4">
    <source>
        <dbReference type="EMBL" id="CAF0714146.1"/>
    </source>
</evidence>
<gene>
    <name evidence="4" type="ORF">OXX778_LOCUS1434</name>
</gene>
<comment type="caution">
    <text evidence="4">The sequence shown here is derived from an EMBL/GenBank/DDBJ whole genome shotgun (WGS) entry which is preliminary data.</text>
</comment>
<feature type="compositionally biased region" description="Low complexity" evidence="2">
    <location>
        <begin position="222"/>
        <end position="249"/>
    </location>
</feature>
<dbReference type="Pfam" id="PF03915">
    <property type="entry name" value="AIP3"/>
    <property type="match status" value="2"/>
</dbReference>
<feature type="compositionally biased region" description="Polar residues" evidence="2">
    <location>
        <begin position="666"/>
        <end position="694"/>
    </location>
</feature>